<dbReference type="RefSeq" id="WP_151893408.1">
    <property type="nucleotide sequence ID" value="NZ_BKCF01000001.1"/>
</dbReference>
<organism evidence="1 2">
    <name type="scientific">Patiriisocius marinistellae</name>
    <dbReference type="NCBI Taxonomy" id="2494560"/>
    <lineage>
        <taxon>Bacteria</taxon>
        <taxon>Pseudomonadati</taxon>
        <taxon>Bacteroidota</taxon>
        <taxon>Flavobacteriia</taxon>
        <taxon>Flavobacteriales</taxon>
        <taxon>Flavobacteriaceae</taxon>
        <taxon>Patiriisocius</taxon>
    </lineage>
</organism>
<reference evidence="1 2" key="1">
    <citation type="submission" date="2019-08" db="EMBL/GenBank/DDBJ databases">
        <title>Ulvibacter marinistellae sp. nov., isolated from a starfish, Patiria pectinifera.</title>
        <authorList>
            <person name="Kawano K."/>
            <person name="Ushijima N."/>
            <person name="Kihara M."/>
            <person name="Itoh H."/>
        </authorList>
    </citation>
    <scope>NUCLEOTIDE SEQUENCE [LARGE SCALE GENOMIC DNA]</scope>
    <source>
        <strain evidence="1 2">KK4</strain>
    </source>
</reference>
<evidence type="ECO:0000313" key="2">
    <source>
        <dbReference type="Proteomes" id="UP000326994"/>
    </source>
</evidence>
<evidence type="ECO:0008006" key="3">
    <source>
        <dbReference type="Google" id="ProtNLM"/>
    </source>
</evidence>
<dbReference type="Pfam" id="PF14014">
    <property type="entry name" value="DUF4230"/>
    <property type="match status" value="1"/>
</dbReference>
<dbReference type="EMBL" id="BKCF01000001">
    <property type="protein sequence ID" value="GEQ85493.1"/>
    <property type="molecule type" value="Genomic_DNA"/>
</dbReference>
<proteinExistence type="predicted"/>
<protein>
    <recommendedName>
        <fullName evidence="3">DUF4230 domain-containing protein</fullName>
    </recommendedName>
</protein>
<dbReference type="InterPro" id="IPR025324">
    <property type="entry name" value="DUF4230"/>
</dbReference>
<keyword evidence="2" id="KW-1185">Reference proteome</keyword>
<dbReference type="OrthoDB" id="5700441at2"/>
<dbReference type="Proteomes" id="UP000326994">
    <property type="component" value="Unassembled WGS sequence"/>
</dbReference>
<accession>A0A5J4FUJ8</accession>
<name>A0A5J4FUJ8_9FLAO</name>
<sequence length="206" mass="23436">MRNIFFGIILCLVIVFGLRYCEHQKDNRQQLTESTALIEKQIRNVGKLVVTEGSYSQVFSYKDTKSLLMGLVDTQKKALVIVNAEASISYDLSKIETLVDPETKTVTIIKVPEPELKINPNIEYYDVKQDYLNQFNATDYNTIKKRVSASLKQKIEASALKSNAQNRLISELQKIYILTNSMGWTLQFNGATITENVDLQNMDSIL</sequence>
<gene>
    <name evidence="1" type="ORF">ULMS_10010</name>
</gene>
<evidence type="ECO:0000313" key="1">
    <source>
        <dbReference type="EMBL" id="GEQ85493.1"/>
    </source>
</evidence>
<dbReference type="AlphaFoldDB" id="A0A5J4FUJ8"/>
<comment type="caution">
    <text evidence="1">The sequence shown here is derived from an EMBL/GenBank/DDBJ whole genome shotgun (WGS) entry which is preliminary data.</text>
</comment>